<accession>M6JGY3</accession>
<gene>
    <name evidence="1" type="ORF">LEP1GSC063_3338</name>
</gene>
<evidence type="ECO:0000313" key="1">
    <source>
        <dbReference type="EMBL" id="EMN20921.1"/>
    </source>
</evidence>
<name>M6JGY3_9LEPT</name>
<protein>
    <submittedName>
        <fullName evidence="1">Uncharacterized protein</fullName>
    </submittedName>
</protein>
<reference evidence="1 2" key="1">
    <citation type="submission" date="2013-01" db="EMBL/GenBank/DDBJ databases">
        <authorList>
            <person name="Harkins D.M."/>
            <person name="Durkin A.S."/>
            <person name="Brinkac L.M."/>
            <person name="Haft D.H."/>
            <person name="Selengut J.D."/>
            <person name="Sanka R."/>
            <person name="DePew J."/>
            <person name="Purushe J."/>
            <person name="Hartskeerl R.A."/>
            <person name="Ahmed A."/>
            <person name="van der Linden H."/>
            <person name="Goris M.G.A."/>
            <person name="Vinetz J.M."/>
            <person name="Sutton G.G."/>
            <person name="Nierman W.C."/>
            <person name="Fouts D.E."/>
        </authorList>
    </citation>
    <scope>NUCLEOTIDE SEQUENCE [LARGE SCALE GENOMIC DNA]</scope>
    <source>
        <strain evidence="1 2">MAVJ 401</strain>
    </source>
</reference>
<comment type="caution">
    <text evidence="1">The sequence shown here is derived from an EMBL/GenBank/DDBJ whole genome shotgun (WGS) entry which is preliminary data.</text>
</comment>
<dbReference type="EMBL" id="AHMU02000064">
    <property type="protein sequence ID" value="EMN20921.1"/>
    <property type="molecule type" value="Genomic_DNA"/>
</dbReference>
<sequence length="118" mass="14194">MDTNETILIPKNGIKRTNQIRIDILLGHYEWVEKRNNPRRFEHRYLKNLEISVKSDEIHFRVKDNPYYLTTDRTTVEQVLEYIDSNWKRIRDLPIETTHLDRVFAVFANPEELLNVVA</sequence>
<dbReference type="AlphaFoldDB" id="M6JGY3"/>
<dbReference type="Proteomes" id="UP000012106">
    <property type="component" value="Unassembled WGS sequence"/>
</dbReference>
<dbReference type="RefSeq" id="WP_004472137.1">
    <property type="nucleotide sequence ID" value="NZ_AHMU02000064.1"/>
</dbReference>
<evidence type="ECO:0000313" key="2">
    <source>
        <dbReference type="Proteomes" id="UP000012106"/>
    </source>
</evidence>
<organism evidence="1 2">
    <name type="scientific">Leptospira santarosai serovar Arenal str. MAVJ 401</name>
    <dbReference type="NCBI Taxonomy" id="1049976"/>
    <lineage>
        <taxon>Bacteria</taxon>
        <taxon>Pseudomonadati</taxon>
        <taxon>Spirochaetota</taxon>
        <taxon>Spirochaetia</taxon>
        <taxon>Leptospirales</taxon>
        <taxon>Leptospiraceae</taxon>
        <taxon>Leptospira</taxon>
    </lineage>
</organism>
<proteinExistence type="predicted"/>